<protein>
    <submittedName>
        <fullName evidence="1">Uncharacterized protein</fullName>
    </submittedName>
</protein>
<evidence type="ECO:0000313" key="1">
    <source>
        <dbReference type="EMBL" id="CAH0991329.1"/>
    </source>
</evidence>
<organism evidence="1 2">
    <name type="scientific">Sinobacterium norvegicum</name>
    <dbReference type="NCBI Taxonomy" id="1641715"/>
    <lineage>
        <taxon>Bacteria</taxon>
        <taxon>Pseudomonadati</taxon>
        <taxon>Pseudomonadota</taxon>
        <taxon>Gammaproteobacteria</taxon>
        <taxon>Cellvibrionales</taxon>
        <taxon>Spongiibacteraceae</taxon>
        <taxon>Sinobacterium</taxon>
    </lineage>
</organism>
<name>A0ABN8EJJ7_9GAMM</name>
<accession>A0ABN8EJJ7</accession>
<evidence type="ECO:0000313" key="2">
    <source>
        <dbReference type="Proteomes" id="UP000838100"/>
    </source>
</evidence>
<comment type="caution">
    <text evidence="1">The sequence shown here is derived from an EMBL/GenBank/DDBJ whole genome shotgun (WGS) entry which is preliminary data.</text>
</comment>
<dbReference type="PROSITE" id="PS51318">
    <property type="entry name" value="TAT"/>
    <property type="match status" value="1"/>
</dbReference>
<sequence>MNNPFLAPTAAEPQKLNGGISRRHFVQGLAGASILVPVSASAINQAAEALVEERDKDPWLTLGLVQQLVLPNDGNGPGASEINALAYLRAVSEQPQLDTDSKAFIFNGVNWVNDVAMQSHQQHFSALNNEQQRLLLTTVAKSRAGENWLSMHVRYLFEALLSSPGYGSNIDQIGWQWLQHSGGFPQPSEQKLWFNLERRS</sequence>
<proteinExistence type="predicted"/>
<dbReference type="Pfam" id="PF13618">
    <property type="entry name" value="Gluconate_2-dh3"/>
    <property type="match status" value="1"/>
</dbReference>
<keyword evidence="2" id="KW-1185">Reference proteome</keyword>
<dbReference type="Proteomes" id="UP000838100">
    <property type="component" value="Unassembled WGS sequence"/>
</dbReference>
<dbReference type="InterPro" id="IPR006311">
    <property type="entry name" value="TAT_signal"/>
</dbReference>
<dbReference type="RefSeq" id="WP_237443983.1">
    <property type="nucleotide sequence ID" value="NZ_CAKLPX010000001.1"/>
</dbReference>
<gene>
    <name evidence="1" type="ORF">SIN8267_01432</name>
</gene>
<dbReference type="EMBL" id="CAKLPX010000001">
    <property type="protein sequence ID" value="CAH0991329.1"/>
    <property type="molecule type" value="Genomic_DNA"/>
</dbReference>
<dbReference type="InterPro" id="IPR027056">
    <property type="entry name" value="Gluconate_2DH_su3"/>
</dbReference>
<reference evidence="1" key="1">
    <citation type="submission" date="2021-12" db="EMBL/GenBank/DDBJ databases">
        <authorList>
            <person name="Rodrigo-Torres L."/>
            <person name="Arahal R. D."/>
            <person name="Lucena T."/>
        </authorList>
    </citation>
    <scope>NUCLEOTIDE SEQUENCE</scope>
    <source>
        <strain evidence="1">CECT 8267</strain>
    </source>
</reference>